<reference evidence="1 2" key="2">
    <citation type="journal article" date="2012" name="PLoS Pathog.">
        <title>Diverse lifestyles and strategies of plant pathogenesis encoded in the genomes of eighteen Dothideomycetes fungi.</title>
        <authorList>
            <person name="Ohm R.A."/>
            <person name="Feau N."/>
            <person name="Henrissat B."/>
            <person name="Schoch C.L."/>
            <person name="Horwitz B.A."/>
            <person name="Barry K.W."/>
            <person name="Condon B.J."/>
            <person name="Copeland A.C."/>
            <person name="Dhillon B."/>
            <person name="Glaser F."/>
            <person name="Hesse C.N."/>
            <person name="Kosti I."/>
            <person name="LaButti K."/>
            <person name="Lindquist E.A."/>
            <person name="Lucas S."/>
            <person name="Salamov A.A."/>
            <person name="Bradshaw R.E."/>
            <person name="Ciuffetti L."/>
            <person name="Hamelin R.C."/>
            <person name="Kema G.H.J."/>
            <person name="Lawrence C."/>
            <person name="Scott J.A."/>
            <person name="Spatafora J.W."/>
            <person name="Turgeon B.G."/>
            <person name="de Wit P.J.G.M."/>
            <person name="Zhong S."/>
            <person name="Goodwin S.B."/>
            <person name="Grigoriev I.V."/>
        </authorList>
    </citation>
    <scope>NUCLEOTIDE SEQUENCE [LARGE SCALE GENOMIC DNA]</scope>
    <source>
        <strain evidence="2">NZE10 / CBS 128990</strain>
    </source>
</reference>
<dbReference type="EMBL" id="KB446535">
    <property type="protein sequence ID" value="EME50271.1"/>
    <property type="molecule type" value="Genomic_DNA"/>
</dbReference>
<proteinExistence type="predicted"/>
<evidence type="ECO:0000313" key="2">
    <source>
        <dbReference type="Proteomes" id="UP000016933"/>
    </source>
</evidence>
<gene>
    <name evidence="1" type="ORF">DOTSEDRAFT_68968</name>
</gene>
<dbReference type="HOGENOM" id="CLU_2904161_0_0_1"/>
<dbReference type="AlphaFoldDB" id="N1Q3A3"/>
<reference evidence="2" key="1">
    <citation type="journal article" date="2012" name="PLoS Genet.">
        <title>The genomes of the fungal plant pathogens Cladosporium fulvum and Dothistroma septosporum reveal adaptation to different hosts and lifestyles but also signatures of common ancestry.</title>
        <authorList>
            <person name="de Wit P.J.G.M."/>
            <person name="van der Burgt A."/>
            <person name="Oekmen B."/>
            <person name="Stergiopoulos I."/>
            <person name="Abd-Elsalam K.A."/>
            <person name="Aerts A.L."/>
            <person name="Bahkali A.H."/>
            <person name="Beenen H.G."/>
            <person name="Chettri P."/>
            <person name="Cox M.P."/>
            <person name="Datema E."/>
            <person name="de Vries R.P."/>
            <person name="Dhillon B."/>
            <person name="Ganley A.R."/>
            <person name="Griffiths S.A."/>
            <person name="Guo Y."/>
            <person name="Hamelin R.C."/>
            <person name="Henrissat B."/>
            <person name="Kabir M.S."/>
            <person name="Jashni M.K."/>
            <person name="Kema G."/>
            <person name="Klaubauf S."/>
            <person name="Lapidus A."/>
            <person name="Levasseur A."/>
            <person name="Lindquist E."/>
            <person name="Mehrabi R."/>
            <person name="Ohm R.A."/>
            <person name="Owen T.J."/>
            <person name="Salamov A."/>
            <person name="Schwelm A."/>
            <person name="Schijlen E."/>
            <person name="Sun H."/>
            <person name="van den Burg H.A."/>
            <person name="van Ham R.C.H.J."/>
            <person name="Zhang S."/>
            <person name="Goodwin S.B."/>
            <person name="Grigoriev I.V."/>
            <person name="Collemare J."/>
            <person name="Bradshaw R.E."/>
        </authorList>
    </citation>
    <scope>NUCLEOTIDE SEQUENCE [LARGE SCALE GENOMIC DNA]</scope>
    <source>
        <strain evidence="2">NZE10 / CBS 128990</strain>
    </source>
</reference>
<keyword evidence="2" id="KW-1185">Reference proteome</keyword>
<organism evidence="1 2">
    <name type="scientific">Dothistroma septosporum (strain NZE10 / CBS 128990)</name>
    <name type="common">Red band needle blight fungus</name>
    <name type="synonym">Mycosphaerella pini</name>
    <dbReference type="NCBI Taxonomy" id="675120"/>
    <lineage>
        <taxon>Eukaryota</taxon>
        <taxon>Fungi</taxon>
        <taxon>Dikarya</taxon>
        <taxon>Ascomycota</taxon>
        <taxon>Pezizomycotina</taxon>
        <taxon>Dothideomycetes</taxon>
        <taxon>Dothideomycetidae</taxon>
        <taxon>Mycosphaerellales</taxon>
        <taxon>Mycosphaerellaceae</taxon>
        <taxon>Dothistroma</taxon>
    </lineage>
</organism>
<evidence type="ECO:0000313" key="1">
    <source>
        <dbReference type="EMBL" id="EME50271.1"/>
    </source>
</evidence>
<dbReference type="OrthoDB" id="4161001at2759"/>
<accession>N1Q3A3</accession>
<dbReference type="Proteomes" id="UP000016933">
    <property type="component" value="Unassembled WGS sequence"/>
</dbReference>
<sequence length="62" mass="7141">MPIAIAWKCDGRPTARMFMLQCLNRPVRKMEEVLTWFGRLTGGGFGQHDAQYRDGKAMIVRQ</sequence>
<name>N1Q3A3_DOTSN</name>
<protein>
    <submittedName>
        <fullName evidence="1">Uncharacterized protein</fullName>
    </submittedName>
</protein>